<name>A0A1I4ZU01_9GAMM</name>
<evidence type="ECO:0000313" key="2">
    <source>
        <dbReference type="Proteomes" id="UP000198575"/>
    </source>
</evidence>
<proteinExistence type="predicted"/>
<keyword evidence="2" id="KW-1185">Reference proteome</keyword>
<evidence type="ECO:0000313" key="1">
    <source>
        <dbReference type="EMBL" id="SFN53756.1"/>
    </source>
</evidence>
<protein>
    <submittedName>
        <fullName evidence="1">Uncharacterized protein</fullName>
    </submittedName>
</protein>
<dbReference type="AlphaFoldDB" id="A0A1I4ZU01"/>
<reference evidence="1 2" key="1">
    <citation type="submission" date="2016-10" db="EMBL/GenBank/DDBJ databases">
        <authorList>
            <person name="de Groot N.N."/>
        </authorList>
    </citation>
    <scope>NUCLEOTIDE SEQUENCE [LARGE SCALE GENOMIC DNA]</scope>
    <source>
        <strain evidence="1 2">CGMCC 1.7659</strain>
    </source>
</reference>
<dbReference type="RefSeq" id="WP_092409741.1">
    <property type="nucleotide sequence ID" value="NZ_FOVF01000029.1"/>
</dbReference>
<gene>
    <name evidence="1" type="ORF">SAMN05216289_1296</name>
</gene>
<dbReference type="STRING" id="578942.SAMN05216289_1296"/>
<organism evidence="1 2">
    <name type="scientific">Dokdonella immobilis</name>
    <dbReference type="NCBI Taxonomy" id="578942"/>
    <lineage>
        <taxon>Bacteria</taxon>
        <taxon>Pseudomonadati</taxon>
        <taxon>Pseudomonadota</taxon>
        <taxon>Gammaproteobacteria</taxon>
        <taxon>Lysobacterales</taxon>
        <taxon>Rhodanobacteraceae</taxon>
        <taxon>Dokdonella</taxon>
    </lineage>
</organism>
<dbReference type="Proteomes" id="UP000198575">
    <property type="component" value="Unassembled WGS sequence"/>
</dbReference>
<sequence length="68" mass="7820">MGTIRYRKRSNAAAISPLAVDAYKVGDWLALYKELRLPPWLFGPALLNLDDGWLRREHIRDALREAAQ</sequence>
<accession>A0A1I4ZU01</accession>
<dbReference type="EMBL" id="FOVF01000029">
    <property type="protein sequence ID" value="SFN53756.1"/>
    <property type="molecule type" value="Genomic_DNA"/>
</dbReference>